<dbReference type="InterPro" id="IPR037480">
    <property type="entry name" value="YihR-like"/>
</dbReference>
<dbReference type="GO" id="GO:0004034">
    <property type="term" value="F:aldose 1-epimerase activity"/>
    <property type="evidence" value="ECO:0007669"/>
    <property type="project" value="TreeGrafter"/>
</dbReference>
<dbReference type="CDD" id="cd09022">
    <property type="entry name" value="Aldose_epim_Ec_YihR"/>
    <property type="match status" value="1"/>
</dbReference>
<dbReference type="EMBL" id="JACVQF010000200">
    <property type="protein sequence ID" value="MBD0421563.1"/>
    <property type="molecule type" value="Genomic_DNA"/>
</dbReference>
<dbReference type="InterPro" id="IPR011013">
    <property type="entry name" value="Gal_mutarotase_sf_dom"/>
</dbReference>
<dbReference type="PANTHER" id="PTHR10091">
    <property type="entry name" value="ALDOSE-1-EPIMERASE"/>
    <property type="match status" value="1"/>
</dbReference>
<evidence type="ECO:0000313" key="3">
    <source>
        <dbReference type="Proteomes" id="UP000621210"/>
    </source>
</evidence>
<gene>
    <name evidence="2" type="ORF">H0H10_20805</name>
</gene>
<evidence type="ECO:0000256" key="1">
    <source>
        <dbReference type="SAM" id="MobiDB-lite"/>
    </source>
</evidence>
<reference evidence="2" key="2">
    <citation type="submission" date="2020-09" db="EMBL/GenBank/DDBJ databases">
        <authorList>
            <person name="Luo X."/>
        </authorList>
    </citation>
    <scope>NUCLEOTIDE SEQUENCE</scope>
    <source>
        <strain evidence="2">TRM S81-3</strain>
    </source>
</reference>
<proteinExistence type="predicted"/>
<dbReference type="InterPro" id="IPR014718">
    <property type="entry name" value="GH-type_carb-bd"/>
</dbReference>
<dbReference type="GO" id="GO:0006006">
    <property type="term" value="P:glucose metabolic process"/>
    <property type="evidence" value="ECO:0007669"/>
    <property type="project" value="TreeGrafter"/>
</dbReference>
<reference evidence="2" key="1">
    <citation type="submission" date="2020-09" db="EMBL/GenBank/DDBJ databases">
        <title>Streptomyces grisecoloratus sp. nov., isolated from cotton soil.</title>
        <authorList>
            <person name="Xing L."/>
        </authorList>
    </citation>
    <scope>NUCLEOTIDE SEQUENCE</scope>
    <source>
        <strain evidence="2">TRM S81-3</strain>
    </source>
</reference>
<dbReference type="PANTHER" id="PTHR10091:SF0">
    <property type="entry name" value="GALACTOSE MUTAROTASE"/>
    <property type="match status" value="1"/>
</dbReference>
<dbReference type="GO" id="GO:0033499">
    <property type="term" value="P:galactose catabolic process via UDP-galactose, Leloir pathway"/>
    <property type="evidence" value="ECO:0007669"/>
    <property type="project" value="TreeGrafter"/>
</dbReference>
<protein>
    <submittedName>
        <fullName evidence="2">Aldose 1-epimerase family protein</fullName>
    </submittedName>
</protein>
<dbReference type="GO" id="GO:0030246">
    <property type="term" value="F:carbohydrate binding"/>
    <property type="evidence" value="ECO:0007669"/>
    <property type="project" value="InterPro"/>
</dbReference>
<dbReference type="InterPro" id="IPR008183">
    <property type="entry name" value="Aldose_1/G6P_1-epimerase"/>
</dbReference>
<evidence type="ECO:0000313" key="2">
    <source>
        <dbReference type="EMBL" id="MBD0421563.1"/>
    </source>
</evidence>
<feature type="region of interest" description="Disordered" evidence="1">
    <location>
        <begin position="200"/>
        <end position="223"/>
    </location>
</feature>
<name>A0A926L7L7_9ACTN</name>
<accession>A0A926L7L7</accession>
<comment type="caution">
    <text evidence="2">The sequence shown here is derived from an EMBL/GenBank/DDBJ whole genome shotgun (WGS) entry which is preliminary data.</text>
</comment>
<dbReference type="Proteomes" id="UP000621210">
    <property type="component" value="Unassembled WGS sequence"/>
</dbReference>
<dbReference type="Pfam" id="PF01263">
    <property type="entry name" value="Aldose_epim"/>
    <property type="match status" value="1"/>
</dbReference>
<keyword evidence="3" id="KW-1185">Reference proteome</keyword>
<sequence length="325" mass="35801">MTSCASRTPAGGLGAGGRSSLSGKQYEISYGDQRVVVTELGAGLLSYRVGATELLDTFGPRDYPTGSSYGQLLVPWPNRIDRGTYVFDGVTQELPWSEPQAQNAIHGLTRWVNWFPVEQSDSRLVMGLTTHAQPGYPFVLKLRQTYELGRHGLTVTNSVENLGGTRVPYGMGQHPYFTLGTELIDDIVLTLPARTHFLTNDRSIPKTPPVTVQNTPYDFRSPRPVGDTVMDTGFAGLSRDRDGLAWVHMTSPMSRVRISVWLDKSCDYLQVYTGDTLPVVERRRKGLAIEPYTCASNAFNNGLGLRILGPGKRSEARWGVRSSMG</sequence>
<dbReference type="RefSeq" id="WP_188182542.1">
    <property type="nucleotide sequence ID" value="NZ_JACVQF010000200.1"/>
</dbReference>
<dbReference type="AlphaFoldDB" id="A0A926L7L7"/>
<organism evidence="2 3">
    <name type="scientific">Streptomyces griseicoloratus</name>
    <dbReference type="NCBI Taxonomy" id="2752516"/>
    <lineage>
        <taxon>Bacteria</taxon>
        <taxon>Bacillati</taxon>
        <taxon>Actinomycetota</taxon>
        <taxon>Actinomycetes</taxon>
        <taxon>Kitasatosporales</taxon>
        <taxon>Streptomycetaceae</taxon>
        <taxon>Streptomyces</taxon>
    </lineage>
</organism>
<dbReference type="Gene3D" id="2.70.98.10">
    <property type="match status" value="1"/>
</dbReference>
<dbReference type="SUPFAM" id="SSF74650">
    <property type="entry name" value="Galactose mutarotase-like"/>
    <property type="match status" value="1"/>
</dbReference>